<dbReference type="AlphaFoldDB" id="A0A323UIK2"/>
<evidence type="ECO:0000313" key="1">
    <source>
        <dbReference type="EMBL" id="PZA12221.1"/>
    </source>
</evidence>
<sequence length="65" mass="7408">MAQQYCHDHSDRDWLNSLIESFERAAAEEAEHRPCDRELLCAAEAHLARPLPPAADRELPVRLVS</sequence>
<protein>
    <submittedName>
        <fullName evidence="1">Uncharacterized protein</fullName>
    </submittedName>
</protein>
<proteinExistence type="predicted"/>
<evidence type="ECO:0000313" key="2">
    <source>
        <dbReference type="Proteomes" id="UP000248134"/>
    </source>
</evidence>
<gene>
    <name evidence="1" type="ORF">DNX69_09455</name>
</gene>
<accession>A0A323UIK2</accession>
<dbReference type="Proteomes" id="UP000248134">
    <property type="component" value="Unassembled WGS sequence"/>
</dbReference>
<comment type="caution">
    <text evidence="1">The sequence shown here is derived from an EMBL/GenBank/DDBJ whole genome shotgun (WGS) entry which is preliminary data.</text>
</comment>
<dbReference type="EMBL" id="QKQS01000013">
    <property type="protein sequence ID" value="PZA12221.1"/>
    <property type="molecule type" value="Genomic_DNA"/>
</dbReference>
<organism evidence="1 2">
    <name type="scientific">Rhodopseudomonas palustris</name>
    <dbReference type="NCBI Taxonomy" id="1076"/>
    <lineage>
        <taxon>Bacteria</taxon>
        <taxon>Pseudomonadati</taxon>
        <taxon>Pseudomonadota</taxon>
        <taxon>Alphaproteobacteria</taxon>
        <taxon>Hyphomicrobiales</taxon>
        <taxon>Nitrobacteraceae</taxon>
        <taxon>Rhodopseudomonas</taxon>
    </lineage>
</organism>
<reference evidence="1 2" key="1">
    <citation type="submission" date="2018-06" db="EMBL/GenBank/DDBJ databases">
        <title>Draft Whole-Genome Sequence of the purple photosynthetic bacterium Rhodospeudomonas palustris XCP.</title>
        <authorList>
            <person name="Rayyan A."/>
            <person name="Meyer T.E."/>
            <person name="Kyndt J.A."/>
        </authorList>
    </citation>
    <scope>NUCLEOTIDE SEQUENCE [LARGE SCALE GENOMIC DNA]</scope>
    <source>
        <strain evidence="1 2">XCP</strain>
    </source>
</reference>
<dbReference type="OrthoDB" id="8140907at2"/>
<name>A0A323UIK2_RHOPL</name>